<keyword evidence="1" id="KW-1133">Transmembrane helix</keyword>
<name>A0ABT7JJZ8_9DEIO</name>
<keyword evidence="1" id="KW-0472">Membrane</keyword>
<accession>A0ABT7JJZ8</accession>
<organism evidence="2 3">
    <name type="scientific">Deinococcus rhizophilus</name>
    <dbReference type="NCBI Taxonomy" id="3049544"/>
    <lineage>
        <taxon>Bacteria</taxon>
        <taxon>Thermotogati</taxon>
        <taxon>Deinococcota</taxon>
        <taxon>Deinococci</taxon>
        <taxon>Deinococcales</taxon>
        <taxon>Deinococcaceae</taxon>
        <taxon>Deinococcus</taxon>
    </lineage>
</organism>
<evidence type="ECO:0000313" key="3">
    <source>
        <dbReference type="Proteomes" id="UP001302059"/>
    </source>
</evidence>
<comment type="caution">
    <text evidence="2">The sequence shown here is derived from an EMBL/GenBank/DDBJ whole genome shotgun (WGS) entry which is preliminary data.</text>
</comment>
<proteinExistence type="predicted"/>
<keyword evidence="3" id="KW-1185">Reference proteome</keyword>
<keyword evidence="1" id="KW-0812">Transmembrane</keyword>
<feature type="transmembrane region" description="Helical" evidence="1">
    <location>
        <begin position="6"/>
        <end position="26"/>
    </location>
</feature>
<sequence>MTALTVVLVCGVASLYWGLLWLLGLWQPLRPPGWVSVAVVLGTSVLLLGALFRLDAP</sequence>
<dbReference type="EMBL" id="JASNGB010000115">
    <property type="protein sequence ID" value="MDL2344810.1"/>
    <property type="molecule type" value="Genomic_DNA"/>
</dbReference>
<evidence type="ECO:0000256" key="1">
    <source>
        <dbReference type="SAM" id="Phobius"/>
    </source>
</evidence>
<gene>
    <name evidence="2" type="ORF">QOL99_11700</name>
</gene>
<protein>
    <submittedName>
        <fullName evidence="2">Uncharacterized protein</fullName>
    </submittedName>
</protein>
<evidence type="ECO:0000313" key="2">
    <source>
        <dbReference type="EMBL" id="MDL2344810.1"/>
    </source>
</evidence>
<dbReference type="RefSeq" id="WP_285524047.1">
    <property type="nucleotide sequence ID" value="NZ_JASNGB010000115.1"/>
</dbReference>
<feature type="transmembrane region" description="Helical" evidence="1">
    <location>
        <begin position="33"/>
        <end position="52"/>
    </location>
</feature>
<dbReference type="Proteomes" id="UP001302059">
    <property type="component" value="Unassembled WGS sequence"/>
</dbReference>
<reference evidence="2 3" key="1">
    <citation type="submission" date="2023-05" db="EMBL/GenBank/DDBJ databases">
        <authorList>
            <person name="Gao F."/>
        </authorList>
    </citation>
    <scope>NUCLEOTIDE SEQUENCE [LARGE SCALE GENOMIC DNA]</scope>
    <source>
        <strain evidence="2 3">MIMF12</strain>
    </source>
</reference>